<feature type="signal peptide" evidence="1">
    <location>
        <begin position="1"/>
        <end position="20"/>
    </location>
</feature>
<reference evidence="2 3" key="1">
    <citation type="journal article" date="2017" name="Curr. Biol.">
        <title>Genome architecture and evolution of a unichromosomal asexual nematode.</title>
        <authorList>
            <person name="Fradin H."/>
            <person name="Zegar C."/>
            <person name="Gutwein M."/>
            <person name="Lucas J."/>
            <person name="Kovtun M."/>
            <person name="Corcoran D."/>
            <person name="Baugh L.R."/>
            <person name="Kiontke K."/>
            <person name="Gunsalus K."/>
            <person name="Fitch D.H."/>
            <person name="Piano F."/>
        </authorList>
    </citation>
    <scope>NUCLEOTIDE SEQUENCE [LARGE SCALE GENOMIC DNA]</scope>
    <source>
        <strain evidence="2">PF1309</strain>
    </source>
</reference>
<name>A0A2A2KDK2_9BILA</name>
<organism evidence="2 3">
    <name type="scientific">Diploscapter pachys</name>
    <dbReference type="NCBI Taxonomy" id="2018661"/>
    <lineage>
        <taxon>Eukaryota</taxon>
        <taxon>Metazoa</taxon>
        <taxon>Ecdysozoa</taxon>
        <taxon>Nematoda</taxon>
        <taxon>Chromadorea</taxon>
        <taxon>Rhabditida</taxon>
        <taxon>Rhabditina</taxon>
        <taxon>Rhabditomorpha</taxon>
        <taxon>Rhabditoidea</taxon>
        <taxon>Rhabditidae</taxon>
        <taxon>Diploscapter</taxon>
    </lineage>
</organism>
<protein>
    <recommendedName>
        <fullName evidence="4">UPAR/Ly6 domain-containing protein</fullName>
    </recommendedName>
</protein>
<evidence type="ECO:0000313" key="3">
    <source>
        <dbReference type="Proteomes" id="UP000218231"/>
    </source>
</evidence>
<evidence type="ECO:0000313" key="2">
    <source>
        <dbReference type="EMBL" id="PAV71942.1"/>
    </source>
</evidence>
<keyword evidence="3" id="KW-1185">Reference proteome</keyword>
<comment type="caution">
    <text evidence="2">The sequence shown here is derived from an EMBL/GenBank/DDBJ whole genome shotgun (WGS) entry which is preliminary data.</text>
</comment>
<feature type="chain" id="PRO_5012991238" description="UPAR/Ly6 domain-containing protein" evidence="1">
    <location>
        <begin position="21"/>
        <end position="133"/>
    </location>
</feature>
<evidence type="ECO:0008006" key="4">
    <source>
        <dbReference type="Google" id="ProtNLM"/>
    </source>
</evidence>
<gene>
    <name evidence="2" type="ORF">WR25_16648</name>
</gene>
<evidence type="ECO:0000256" key="1">
    <source>
        <dbReference type="SAM" id="SignalP"/>
    </source>
</evidence>
<accession>A0A2A2KDK2</accession>
<keyword evidence="1" id="KW-0732">Signal</keyword>
<dbReference type="OrthoDB" id="5839670at2759"/>
<dbReference type="AlphaFoldDB" id="A0A2A2KDK2"/>
<dbReference type="Proteomes" id="UP000218231">
    <property type="component" value="Unassembled WGS sequence"/>
</dbReference>
<dbReference type="EMBL" id="LIAE01008888">
    <property type="protein sequence ID" value="PAV71942.1"/>
    <property type="molecule type" value="Genomic_DNA"/>
</dbReference>
<sequence>MNSFINIFILALSFVAFSEALNCNVLNSIPGIFTQQCPGQVNQCMKFVCETNGGQNIVKGCNDPGDPRTSCTVLQVFESLDLEKKSILIQQNCQSQGGQGQCYTCSYEYCNESPRTSILILSISALVTSYLLL</sequence>
<proteinExistence type="predicted"/>